<dbReference type="RefSeq" id="WP_188777697.1">
    <property type="nucleotide sequence ID" value="NZ_BMMB01000011.1"/>
</dbReference>
<evidence type="ECO:0000313" key="3">
    <source>
        <dbReference type="EMBL" id="MDR6245668.1"/>
    </source>
</evidence>
<evidence type="ECO:0000313" key="4">
    <source>
        <dbReference type="Proteomes" id="UP001185028"/>
    </source>
</evidence>
<evidence type="ECO:0000259" key="2">
    <source>
        <dbReference type="Pfam" id="PF07833"/>
    </source>
</evidence>
<name>A0ABU1J2D0_9BACL</name>
<keyword evidence="4" id="KW-1185">Reference proteome</keyword>
<dbReference type="Gene3D" id="3.30.457.10">
    <property type="entry name" value="Copper amine oxidase-like, N-terminal domain"/>
    <property type="match status" value="1"/>
</dbReference>
<protein>
    <recommendedName>
        <fullName evidence="2">Copper amine oxidase-like N-terminal domain-containing protein</fullName>
    </recommendedName>
</protein>
<feature type="chain" id="PRO_5045255478" description="Copper amine oxidase-like N-terminal domain-containing protein" evidence="1">
    <location>
        <begin position="27"/>
        <end position="155"/>
    </location>
</feature>
<accession>A0ABU1J2D0</accession>
<reference evidence="3 4" key="1">
    <citation type="submission" date="2023-07" db="EMBL/GenBank/DDBJ databases">
        <title>Genomic Encyclopedia of Type Strains, Phase IV (KMG-IV): sequencing the most valuable type-strain genomes for metagenomic binning, comparative biology and taxonomic classification.</title>
        <authorList>
            <person name="Goeker M."/>
        </authorList>
    </citation>
    <scope>NUCLEOTIDE SEQUENCE [LARGE SCALE GENOMIC DNA]</scope>
    <source>
        <strain evidence="3 4">DSM 22170</strain>
    </source>
</reference>
<evidence type="ECO:0000256" key="1">
    <source>
        <dbReference type="SAM" id="SignalP"/>
    </source>
</evidence>
<dbReference type="EMBL" id="JAVDQH010000016">
    <property type="protein sequence ID" value="MDR6245668.1"/>
    <property type="molecule type" value="Genomic_DNA"/>
</dbReference>
<dbReference type="InterPro" id="IPR036582">
    <property type="entry name" value="Mao_N_sf"/>
</dbReference>
<keyword evidence="1" id="KW-0732">Signal</keyword>
<dbReference type="Pfam" id="PF07833">
    <property type="entry name" value="Cu_amine_oxidN1"/>
    <property type="match status" value="1"/>
</dbReference>
<dbReference type="SUPFAM" id="SSF55383">
    <property type="entry name" value="Copper amine oxidase, domain N"/>
    <property type="match status" value="1"/>
</dbReference>
<sequence>MLKRTSLLFILISLVLYTNQLQSTQAAIPAIAPGIHLSINGENVKTDYEAYIVTATQTAYVPIRFVTEGLGGTVSWDKVKQQVTIHSNDQQEIVLTMGSNVAYLNGEMKVLSNAPQITTPRAMVPVRFVSEVLGATVDATKSSDGILNVNITMGK</sequence>
<dbReference type="InterPro" id="IPR012854">
    <property type="entry name" value="Cu_amine_oxidase-like_N"/>
</dbReference>
<feature type="signal peptide" evidence="1">
    <location>
        <begin position="1"/>
        <end position="26"/>
    </location>
</feature>
<dbReference type="Proteomes" id="UP001185028">
    <property type="component" value="Unassembled WGS sequence"/>
</dbReference>
<feature type="domain" description="Copper amine oxidase-like N-terminal" evidence="2">
    <location>
        <begin position="39"/>
        <end position="141"/>
    </location>
</feature>
<gene>
    <name evidence="3" type="ORF">JOC58_003581</name>
</gene>
<proteinExistence type="predicted"/>
<organism evidence="3 4">
    <name type="scientific">Paenibacillus hunanensis</name>
    <dbReference type="NCBI Taxonomy" id="539262"/>
    <lineage>
        <taxon>Bacteria</taxon>
        <taxon>Bacillati</taxon>
        <taxon>Bacillota</taxon>
        <taxon>Bacilli</taxon>
        <taxon>Bacillales</taxon>
        <taxon>Paenibacillaceae</taxon>
        <taxon>Paenibacillus</taxon>
    </lineage>
</organism>
<comment type="caution">
    <text evidence="3">The sequence shown here is derived from an EMBL/GenBank/DDBJ whole genome shotgun (WGS) entry which is preliminary data.</text>
</comment>